<name>V9Z6P8_9ACTN</name>
<gene>
    <name evidence="1" type="ORF">pFRL6_120c</name>
</gene>
<organism evidence="1">
    <name type="scientific">Streptomyces sp. F12</name>
    <dbReference type="NCBI Taxonomy" id="1436084"/>
    <lineage>
        <taxon>Bacteria</taxon>
        <taxon>Bacillati</taxon>
        <taxon>Actinomycetota</taxon>
        <taxon>Actinomycetes</taxon>
        <taxon>Kitasatosporales</taxon>
        <taxon>Streptomycetaceae</taxon>
        <taxon>Streptomyces</taxon>
    </lineage>
</organism>
<protein>
    <submittedName>
        <fullName evidence="1">Uncharacterized protein</fullName>
    </submittedName>
</protein>
<evidence type="ECO:0000313" key="1">
    <source>
        <dbReference type="EMBL" id="AHE40207.1"/>
    </source>
</evidence>
<keyword evidence="1" id="KW-0614">Plasmid</keyword>
<dbReference type="EMBL" id="KF602051">
    <property type="protein sequence ID" value="AHE40207.1"/>
    <property type="molecule type" value="Genomic_DNA"/>
</dbReference>
<geneLocation type="plasmid" evidence="1">
    <name>pFRL6</name>
</geneLocation>
<proteinExistence type="predicted"/>
<accession>V9Z6P8</accession>
<dbReference type="RefSeq" id="WP_024127471.1">
    <property type="nucleotide sequence ID" value="NC_023286.1"/>
</dbReference>
<sequence>MMRQTLTALGRAAVDGAAHFLLGLADTVASHSRLPNPVAAVQAIRASAAAGSGCCTTVHESLRTAGLLNDQDHDACGVACAPDPVQDLLDILGPWGLRGAVRTAVELYGTYGDPDDVLSTTQVEQLRLASAHFDAEDD</sequence>
<reference evidence="1" key="1">
    <citation type="submission" date="2013-09" db="EMBL/GenBank/DDBJ databases">
        <title>Complete nucleotide sequence of Streptomyces linear plasmid pFRL6.</title>
        <authorList>
            <person name="Chen Z."/>
            <person name="Fang P."/>
            <person name="Qin Z."/>
        </authorList>
    </citation>
    <scope>NUCLEOTIDE SEQUENCE</scope>
    <source>
        <plasmid evidence="1">pFRL6</plasmid>
    </source>
</reference>
<dbReference type="AlphaFoldDB" id="V9Z6P8"/>